<protein>
    <recommendedName>
        <fullName evidence="1">Flagellar assembly protein T N-terminal domain-containing protein</fullName>
    </recommendedName>
</protein>
<organism evidence="2 3">
    <name type="scientific">Donghicola tyrosinivorans</name>
    <dbReference type="NCBI Taxonomy" id="1652492"/>
    <lineage>
        <taxon>Bacteria</taxon>
        <taxon>Pseudomonadati</taxon>
        <taxon>Pseudomonadota</taxon>
        <taxon>Alphaproteobacteria</taxon>
        <taxon>Rhodobacterales</taxon>
        <taxon>Roseobacteraceae</taxon>
        <taxon>Donghicola</taxon>
    </lineage>
</organism>
<dbReference type="Proteomes" id="UP000238392">
    <property type="component" value="Unassembled WGS sequence"/>
</dbReference>
<dbReference type="InterPro" id="IPR032370">
    <property type="entry name" value="FlgT_N"/>
</dbReference>
<name>A0A2T0WIA0_9RHOB</name>
<keyword evidence="3" id="KW-1185">Reference proteome</keyword>
<evidence type="ECO:0000259" key="1">
    <source>
        <dbReference type="Pfam" id="PF16548"/>
    </source>
</evidence>
<accession>A0A2T0WIA0</accession>
<dbReference type="OrthoDB" id="7738399at2"/>
<evidence type="ECO:0000313" key="2">
    <source>
        <dbReference type="EMBL" id="PRY86443.1"/>
    </source>
</evidence>
<reference evidence="2 3" key="1">
    <citation type="submission" date="2018-03" db="EMBL/GenBank/DDBJ databases">
        <title>Genomic Encyclopedia of Archaeal and Bacterial Type Strains, Phase II (KMG-II): from individual species to whole genera.</title>
        <authorList>
            <person name="Goeker M."/>
        </authorList>
    </citation>
    <scope>NUCLEOTIDE SEQUENCE [LARGE SCALE GENOMIC DNA]</scope>
    <source>
        <strain evidence="2 3">DSM 100212</strain>
    </source>
</reference>
<comment type="caution">
    <text evidence="2">The sequence shown here is derived from an EMBL/GenBank/DDBJ whole genome shotgun (WGS) entry which is preliminary data.</text>
</comment>
<dbReference type="InterPro" id="IPR038180">
    <property type="entry name" value="FlgT_N_sf"/>
</dbReference>
<sequence>MLSLSRVVATSGLLLIALLVFLTMRPAYAGTKDQAIWVEAWGHSAMTRGDTQDTAKRRALLDALVAAAMQGGATLRGYTYVDKSVVQADRALLLAKGQVLSHKVLDSSFDGNLWRVRVKALVGPVPAGICGGSRSLLITATMPNYSISPAAPAWTAEMSQTMFNDMMRTVERNRATKLERVIATSSAGQPASSVPSGMNYNALMTGAAPAAAKGDHILSTTFDVDVVLSNAMKAIVLNVDLAFKESNGNIRRHRISRTAPLPKNTTLHQLTLRNRTTAEGMLSNGVLKEFNTVLSALGCEPPSARLALAGKSLSVPIGASHGITRGALAVVDDPNDSFGLLEITKLENGRATLRPLDPSRSASSYAGRLVYFMEAGL</sequence>
<dbReference type="AlphaFoldDB" id="A0A2T0WIA0"/>
<dbReference type="Gene3D" id="3.30.1660.40">
    <property type="entry name" value="FlgT, N-terminal domain"/>
    <property type="match status" value="1"/>
</dbReference>
<evidence type="ECO:0000313" key="3">
    <source>
        <dbReference type="Proteomes" id="UP000238392"/>
    </source>
</evidence>
<dbReference type="Pfam" id="PF16548">
    <property type="entry name" value="FlgT_N"/>
    <property type="match status" value="1"/>
</dbReference>
<dbReference type="EMBL" id="PVTQ01000012">
    <property type="protein sequence ID" value="PRY86443.1"/>
    <property type="molecule type" value="Genomic_DNA"/>
</dbReference>
<gene>
    <name evidence="2" type="ORF">CLV74_11282</name>
</gene>
<feature type="domain" description="Flagellar assembly protein T N-terminal" evidence="1">
    <location>
        <begin position="37"/>
        <end position="120"/>
    </location>
</feature>
<proteinExistence type="predicted"/>